<keyword evidence="1" id="KW-1133">Transmembrane helix</keyword>
<dbReference type="Proteomes" id="UP001152622">
    <property type="component" value="Chromosome 18"/>
</dbReference>
<protein>
    <recommendedName>
        <fullName evidence="4">Ig-like domain-containing protein</fullName>
    </recommendedName>
</protein>
<keyword evidence="3" id="KW-1185">Reference proteome</keyword>
<sequence length="165" mass="18313">MEAVPQPEVRTSCTVDGHVLLACSVDGGDDVRLRWTSVLVNLSQEPAAQKSTGRTLYLFSSAPDHVICVAENPVSTKSSRPVVKRCRGRIPACIAIGLFACIPVCSMALLTLYKKPTRNSEEENIYVTMHGCQERTPENWEREIPETDDSFYVTRESLQATHTET</sequence>
<name>A0A9Q1IEH0_SYNKA</name>
<organism evidence="2 3">
    <name type="scientific">Synaphobranchus kaupii</name>
    <name type="common">Kaup's arrowtooth eel</name>
    <dbReference type="NCBI Taxonomy" id="118154"/>
    <lineage>
        <taxon>Eukaryota</taxon>
        <taxon>Metazoa</taxon>
        <taxon>Chordata</taxon>
        <taxon>Craniata</taxon>
        <taxon>Vertebrata</taxon>
        <taxon>Euteleostomi</taxon>
        <taxon>Actinopterygii</taxon>
        <taxon>Neopterygii</taxon>
        <taxon>Teleostei</taxon>
        <taxon>Anguilliformes</taxon>
        <taxon>Synaphobranchidae</taxon>
        <taxon>Synaphobranchus</taxon>
    </lineage>
</organism>
<evidence type="ECO:0000313" key="2">
    <source>
        <dbReference type="EMBL" id="KAJ8337590.1"/>
    </source>
</evidence>
<dbReference type="EMBL" id="JAINUF010000018">
    <property type="protein sequence ID" value="KAJ8337590.1"/>
    <property type="molecule type" value="Genomic_DNA"/>
</dbReference>
<keyword evidence="1" id="KW-0812">Transmembrane</keyword>
<evidence type="ECO:0000256" key="1">
    <source>
        <dbReference type="SAM" id="Phobius"/>
    </source>
</evidence>
<dbReference type="InterPro" id="IPR013783">
    <property type="entry name" value="Ig-like_fold"/>
</dbReference>
<feature type="transmembrane region" description="Helical" evidence="1">
    <location>
        <begin position="90"/>
        <end position="113"/>
    </location>
</feature>
<keyword evidence="1" id="KW-0472">Membrane</keyword>
<reference evidence="2" key="1">
    <citation type="journal article" date="2023" name="Science">
        <title>Genome structures resolve the early diversification of teleost fishes.</title>
        <authorList>
            <person name="Parey E."/>
            <person name="Louis A."/>
            <person name="Montfort J."/>
            <person name="Bouchez O."/>
            <person name="Roques C."/>
            <person name="Iampietro C."/>
            <person name="Lluch J."/>
            <person name="Castinel A."/>
            <person name="Donnadieu C."/>
            <person name="Desvignes T."/>
            <person name="Floi Bucao C."/>
            <person name="Jouanno E."/>
            <person name="Wen M."/>
            <person name="Mejri S."/>
            <person name="Dirks R."/>
            <person name="Jansen H."/>
            <person name="Henkel C."/>
            <person name="Chen W.J."/>
            <person name="Zahm M."/>
            <person name="Cabau C."/>
            <person name="Klopp C."/>
            <person name="Thompson A.W."/>
            <person name="Robinson-Rechavi M."/>
            <person name="Braasch I."/>
            <person name="Lecointre G."/>
            <person name="Bobe J."/>
            <person name="Postlethwait J.H."/>
            <person name="Berthelot C."/>
            <person name="Roest Crollius H."/>
            <person name="Guiguen Y."/>
        </authorList>
    </citation>
    <scope>NUCLEOTIDE SEQUENCE</scope>
    <source>
        <strain evidence="2">WJC10195</strain>
    </source>
</reference>
<evidence type="ECO:0008006" key="4">
    <source>
        <dbReference type="Google" id="ProtNLM"/>
    </source>
</evidence>
<dbReference type="SUPFAM" id="SSF48726">
    <property type="entry name" value="Immunoglobulin"/>
    <property type="match status" value="1"/>
</dbReference>
<gene>
    <name evidence="2" type="ORF">SKAU_G00365560</name>
</gene>
<dbReference type="OrthoDB" id="8439544at2759"/>
<comment type="caution">
    <text evidence="2">The sequence shown here is derived from an EMBL/GenBank/DDBJ whole genome shotgun (WGS) entry which is preliminary data.</text>
</comment>
<dbReference type="InterPro" id="IPR036179">
    <property type="entry name" value="Ig-like_dom_sf"/>
</dbReference>
<dbReference type="AlphaFoldDB" id="A0A9Q1IEH0"/>
<proteinExistence type="predicted"/>
<evidence type="ECO:0000313" key="3">
    <source>
        <dbReference type="Proteomes" id="UP001152622"/>
    </source>
</evidence>
<accession>A0A9Q1IEH0</accession>
<dbReference type="Gene3D" id="2.60.40.10">
    <property type="entry name" value="Immunoglobulins"/>
    <property type="match status" value="1"/>
</dbReference>